<keyword evidence="6 8" id="KW-1133">Transmembrane helix</keyword>
<evidence type="ECO:0000256" key="4">
    <source>
        <dbReference type="ARBA" id="ARBA00022597"/>
    </source>
</evidence>
<dbReference type="EMBL" id="JACEEZ010002993">
    <property type="protein sequence ID" value="KAG0727767.1"/>
    <property type="molecule type" value="Genomic_DNA"/>
</dbReference>
<evidence type="ECO:0000256" key="6">
    <source>
        <dbReference type="ARBA" id="ARBA00022989"/>
    </source>
</evidence>
<dbReference type="Pfam" id="PF08449">
    <property type="entry name" value="UAA"/>
    <property type="match status" value="1"/>
</dbReference>
<gene>
    <name evidence="9" type="primary">slc35b4_1</name>
    <name evidence="9" type="ORF">GWK47_033961</name>
</gene>
<keyword evidence="3" id="KW-0813">Transport</keyword>
<feature type="transmembrane region" description="Helical" evidence="8">
    <location>
        <begin position="66"/>
        <end position="86"/>
    </location>
</feature>
<protein>
    <submittedName>
        <fullName evidence="9">UDP-xylose and UDP-N-acetylglucosamine transporter</fullName>
    </submittedName>
</protein>
<dbReference type="GO" id="GO:0005789">
    <property type="term" value="C:endoplasmic reticulum membrane"/>
    <property type="evidence" value="ECO:0007669"/>
    <property type="project" value="TreeGrafter"/>
</dbReference>
<dbReference type="GO" id="GO:0000139">
    <property type="term" value="C:Golgi membrane"/>
    <property type="evidence" value="ECO:0007669"/>
    <property type="project" value="TreeGrafter"/>
</dbReference>
<feature type="transmembrane region" description="Helical" evidence="8">
    <location>
        <begin position="190"/>
        <end position="210"/>
    </location>
</feature>
<sequence length="308" mass="33951">MGAATAILMVFIGCCSNVVFLEFLVKEEPACGNLITFAQFLFIAFEGFVFTMNFGKRKNVIPLKEYLILVVMFFLVNVTNNMAFGFKISMPLHIIFRSGGLIASLVMGVIVMGRTYSVAKYLSVFMITAGPRAPCLGGYVGDDEAGDKNSGLVTWLSGIGILTFALFLSARMGIYQECLYTKHGKHPLEALFFIHTLSLPGFLLAAPSILDHAHRFSQSLPLPPLASFPVLAHLPRLWIYLAGNVLTQYLCVGSVFRLTSECTALTVTLVLTLRKFLSLVFSIIYFQNPFTLQHGGNLPSVYRDAALY</sequence>
<proteinExistence type="inferred from homology"/>
<feature type="transmembrane region" description="Helical" evidence="8">
    <location>
        <begin position="92"/>
        <end position="111"/>
    </location>
</feature>
<evidence type="ECO:0000256" key="1">
    <source>
        <dbReference type="ARBA" id="ARBA00004127"/>
    </source>
</evidence>
<feature type="transmembrane region" description="Helical" evidence="8">
    <location>
        <begin position="237"/>
        <end position="256"/>
    </location>
</feature>
<feature type="transmembrane region" description="Helical" evidence="8">
    <location>
        <begin position="37"/>
        <end position="54"/>
    </location>
</feature>
<evidence type="ECO:0000256" key="3">
    <source>
        <dbReference type="ARBA" id="ARBA00022448"/>
    </source>
</evidence>
<name>A0A8J4YHW8_CHIOP</name>
<keyword evidence="4" id="KW-0762">Sugar transport</keyword>
<organism evidence="9 10">
    <name type="scientific">Chionoecetes opilio</name>
    <name type="common">Atlantic snow crab</name>
    <name type="synonym">Cancer opilio</name>
    <dbReference type="NCBI Taxonomy" id="41210"/>
    <lineage>
        <taxon>Eukaryota</taxon>
        <taxon>Metazoa</taxon>
        <taxon>Ecdysozoa</taxon>
        <taxon>Arthropoda</taxon>
        <taxon>Crustacea</taxon>
        <taxon>Multicrustacea</taxon>
        <taxon>Malacostraca</taxon>
        <taxon>Eumalacostraca</taxon>
        <taxon>Eucarida</taxon>
        <taxon>Decapoda</taxon>
        <taxon>Pleocyemata</taxon>
        <taxon>Brachyura</taxon>
        <taxon>Eubrachyura</taxon>
        <taxon>Majoidea</taxon>
        <taxon>Majidae</taxon>
        <taxon>Chionoecetes</taxon>
    </lineage>
</organism>
<comment type="similarity">
    <text evidence="2">Belongs to the nucleotide-sugar transporter family. SLC35B subfamily.</text>
</comment>
<keyword evidence="7 8" id="KW-0472">Membrane</keyword>
<evidence type="ECO:0000256" key="8">
    <source>
        <dbReference type="SAM" id="Phobius"/>
    </source>
</evidence>
<dbReference type="AlphaFoldDB" id="A0A8J4YHW8"/>
<evidence type="ECO:0000313" key="9">
    <source>
        <dbReference type="EMBL" id="KAG0727767.1"/>
    </source>
</evidence>
<dbReference type="Proteomes" id="UP000770661">
    <property type="component" value="Unassembled WGS sequence"/>
</dbReference>
<keyword evidence="5 8" id="KW-0812">Transmembrane</keyword>
<feature type="transmembrane region" description="Helical" evidence="8">
    <location>
        <begin position="152"/>
        <end position="170"/>
    </location>
</feature>
<dbReference type="GO" id="GO:0005462">
    <property type="term" value="F:UDP-N-acetylglucosamine transmembrane transporter activity"/>
    <property type="evidence" value="ECO:0007669"/>
    <property type="project" value="TreeGrafter"/>
</dbReference>
<evidence type="ECO:0000256" key="5">
    <source>
        <dbReference type="ARBA" id="ARBA00022692"/>
    </source>
</evidence>
<dbReference type="OrthoDB" id="999962at2759"/>
<reference evidence="9" key="1">
    <citation type="submission" date="2020-07" db="EMBL/GenBank/DDBJ databases">
        <title>The High-quality genome of the commercially important snow crab, Chionoecetes opilio.</title>
        <authorList>
            <person name="Jeong J.-H."/>
            <person name="Ryu S."/>
        </authorList>
    </citation>
    <scope>NUCLEOTIDE SEQUENCE</scope>
    <source>
        <strain evidence="9">MADBK_172401_WGS</strain>
        <tissue evidence="9">Digestive gland</tissue>
    </source>
</reference>
<evidence type="ECO:0000256" key="7">
    <source>
        <dbReference type="ARBA" id="ARBA00023136"/>
    </source>
</evidence>
<dbReference type="InterPro" id="IPR013657">
    <property type="entry name" value="SCL35B1-4/HUT1"/>
</dbReference>
<evidence type="ECO:0000313" key="10">
    <source>
        <dbReference type="Proteomes" id="UP000770661"/>
    </source>
</evidence>
<dbReference type="GO" id="GO:0005464">
    <property type="term" value="F:UDP-xylose transmembrane transporter activity"/>
    <property type="evidence" value="ECO:0007669"/>
    <property type="project" value="TreeGrafter"/>
</dbReference>
<comment type="subcellular location">
    <subcellularLocation>
        <location evidence="1">Endomembrane system</location>
        <topology evidence="1">Multi-pass membrane protein</topology>
    </subcellularLocation>
</comment>
<accession>A0A8J4YHW8</accession>
<dbReference type="PANTHER" id="PTHR10778:SF4">
    <property type="entry name" value="NUCLEOTIDE SUGAR TRANSPORTER SLC35B4"/>
    <property type="match status" value="1"/>
</dbReference>
<keyword evidence="10" id="KW-1185">Reference proteome</keyword>
<comment type="caution">
    <text evidence="9">The sequence shown here is derived from an EMBL/GenBank/DDBJ whole genome shotgun (WGS) entry which is preliminary data.</text>
</comment>
<dbReference type="PANTHER" id="PTHR10778">
    <property type="entry name" value="SOLUTE CARRIER FAMILY 35 MEMBER B"/>
    <property type="match status" value="1"/>
</dbReference>
<evidence type="ECO:0000256" key="2">
    <source>
        <dbReference type="ARBA" id="ARBA00010694"/>
    </source>
</evidence>
<feature type="transmembrane region" description="Helical" evidence="8">
    <location>
        <begin position="263"/>
        <end position="286"/>
    </location>
</feature>